<gene>
    <name evidence="1" type="ORF">S01H1_33437</name>
</gene>
<proteinExistence type="predicted"/>
<name>X0VF54_9ZZZZ</name>
<sequence>MGVERLLDRASRTPILVSEAKLLGLDKDENLIKQVKEYEDSILLNKTRSEKNKDIKGPIAEEQIVAYFNKNKETFGTQKTLRIDQIWCQDLKTARKAKAELDNGRDFELVRQTYSFEKKRDPFDTNPGSEGMFFKDLWKGDPNEVVGPVKGFFHSDGVKWRIVKIL</sequence>
<evidence type="ECO:0000313" key="1">
    <source>
        <dbReference type="EMBL" id="GAG11088.1"/>
    </source>
</evidence>
<protein>
    <recommendedName>
        <fullName evidence="2">PpiC domain-containing protein</fullName>
    </recommendedName>
</protein>
<dbReference type="AlphaFoldDB" id="X0VF54"/>
<feature type="non-terminal residue" evidence="1">
    <location>
        <position position="166"/>
    </location>
</feature>
<reference evidence="1" key="1">
    <citation type="journal article" date="2014" name="Front. Microbiol.">
        <title>High frequency of phylogenetically diverse reductive dehalogenase-homologous genes in deep subseafloor sedimentary metagenomes.</title>
        <authorList>
            <person name="Kawai M."/>
            <person name="Futagami T."/>
            <person name="Toyoda A."/>
            <person name="Takaki Y."/>
            <person name="Nishi S."/>
            <person name="Hori S."/>
            <person name="Arai W."/>
            <person name="Tsubouchi T."/>
            <person name="Morono Y."/>
            <person name="Uchiyama I."/>
            <person name="Ito T."/>
            <person name="Fujiyama A."/>
            <person name="Inagaki F."/>
            <person name="Takami H."/>
        </authorList>
    </citation>
    <scope>NUCLEOTIDE SEQUENCE</scope>
    <source>
        <strain evidence="1">Expedition CK06-06</strain>
    </source>
</reference>
<evidence type="ECO:0008006" key="2">
    <source>
        <dbReference type="Google" id="ProtNLM"/>
    </source>
</evidence>
<organism evidence="1">
    <name type="scientific">marine sediment metagenome</name>
    <dbReference type="NCBI Taxonomy" id="412755"/>
    <lineage>
        <taxon>unclassified sequences</taxon>
        <taxon>metagenomes</taxon>
        <taxon>ecological metagenomes</taxon>
    </lineage>
</organism>
<comment type="caution">
    <text evidence="1">The sequence shown here is derived from an EMBL/GenBank/DDBJ whole genome shotgun (WGS) entry which is preliminary data.</text>
</comment>
<dbReference type="EMBL" id="BARS01020760">
    <property type="protein sequence ID" value="GAG11088.1"/>
    <property type="molecule type" value="Genomic_DNA"/>
</dbReference>
<accession>X0VF54</accession>